<dbReference type="AlphaFoldDB" id="A0A4Q0SGJ8"/>
<reference evidence="1 2" key="1">
    <citation type="submission" date="2015-04" db="EMBL/GenBank/DDBJ databases">
        <title>Comparative genomics of rhizobia nodulating Arachis hypogaea in China.</title>
        <authorList>
            <person name="Li Y."/>
        </authorList>
    </citation>
    <scope>NUCLEOTIDE SEQUENCE [LARGE SCALE GENOMIC DNA]</scope>
    <source>
        <strain evidence="1 2">CCBAU 51787</strain>
    </source>
</reference>
<evidence type="ECO:0000313" key="1">
    <source>
        <dbReference type="EMBL" id="RXH37040.1"/>
    </source>
</evidence>
<sequence length="127" mass="14104">MGGAAEVQIEDLRRRWLDVRTKGLPSGAILVTIGSISLPPGWSTTATSIRFLVPTGYPFAAPDCFWADNDLLLEGGRIPCNAGNNNIIPETAEPGLWFSWHIQAWNPNRDTLSSWMNTIADRLRRLQ</sequence>
<accession>A0A4Q0SGJ8</accession>
<proteinExistence type="predicted"/>
<dbReference type="RefSeq" id="WP_128946204.1">
    <property type="nucleotide sequence ID" value="NZ_LBJM01000066.1"/>
</dbReference>
<comment type="caution">
    <text evidence="1">The sequence shown here is derived from an EMBL/GenBank/DDBJ whole genome shotgun (WGS) entry which is preliminary data.</text>
</comment>
<name>A0A4Q0SGJ8_9BRAD</name>
<dbReference type="Pfam" id="PF14462">
    <property type="entry name" value="Prok-E2_E"/>
    <property type="match status" value="1"/>
</dbReference>
<dbReference type="EMBL" id="LBJM01000066">
    <property type="protein sequence ID" value="RXH37040.1"/>
    <property type="molecule type" value="Genomic_DNA"/>
</dbReference>
<evidence type="ECO:0000313" key="2">
    <source>
        <dbReference type="Proteomes" id="UP000290565"/>
    </source>
</evidence>
<evidence type="ECO:0008006" key="3">
    <source>
        <dbReference type="Google" id="ProtNLM"/>
    </source>
</evidence>
<gene>
    <name evidence="1" type="ORF">XH94_24415</name>
</gene>
<dbReference type="Proteomes" id="UP000290565">
    <property type="component" value="Unassembled WGS sequence"/>
</dbReference>
<organism evidence="1 2">
    <name type="scientific">Bradyrhizobium zhanjiangense</name>
    <dbReference type="NCBI Taxonomy" id="1325107"/>
    <lineage>
        <taxon>Bacteria</taxon>
        <taxon>Pseudomonadati</taxon>
        <taxon>Pseudomonadota</taxon>
        <taxon>Alphaproteobacteria</taxon>
        <taxon>Hyphomicrobiales</taxon>
        <taxon>Nitrobacteraceae</taxon>
        <taxon>Bradyrhizobium</taxon>
    </lineage>
</organism>
<protein>
    <recommendedName>
        <fullName evidence="3">E2/UBC family protein E</fullName>
    </recommendedName>
</protein>
<dbReference type="InterPro" id="IPR025701">
    <property type="entry name" value="UBQ-conjugat_E2_E"/>
</dbReference>